<gene>
    <name evidence="2" type="ORF">FQP86_03755</name>
</gene>
<organism evidence="2 3">
    <name type="scientific">Cobetia crustatorum</name>
    <dbReference type="NCBI Taxonomy" id="553385"/>
    <lineage>
        <taxon>Bacteria</taxon>
        <taxon>Pseudomonadati</taxon>
        <taxon>Pseudomonadota</taxon>
        <taxon>Gammaproteobacteria</taxon>
        <taxon>Oceanospirillales</taxon>
        <taxon>Halomonadaceae</taxon>
        <taxon>Cobetia</taxon>
    </lineage>
</organism>
<dbReference type="InterPro" id="IPR010648">
    <property type="entry name" value="UPF0270"/>
</dbReference>
<dbReference type="STRING" id="553385.GCA_000591415_02021"/>
<dbReference type="OrthoDB" id="6120729at2"/>
<evidence type="ECO:0000313" key="2">
    <source>
        <dbReference type="EMBL" id="TVU72967.1"/>
    </source>
</evidence>
<dbReference type="AlphaFoldDB" id="A0A558HV12"/>
<protein>
    <submittedName>
        <fullName evidence="2">YheU family protein</fullName>
    </submittedName>
</protein>
<name>A0A558HV12_9GAMM</name>
<dbReference type="Pfam" id="PF06794">
    <property type="entry name" value="UPF0270"/>
    <property type="match status" value="1"/>
</dbReference>
<proteinExistence type="inferred from homology"/>
<dbReference type="Gene3D" id="1.10.10.610">
    <property type="entry name" value="YehU-like"/>
    <property type="match status" value="1"/>
</dbReference>
<dbReference type="EMBL" id="VNFH01000002">
    <property type="protein sequence ID" value="TVU72967.1"/>
    <property type="molecule type" value="Genomic_DNA"/>
</dbReference>
<comment type="similarity">
    <text evidence="1">Belongs to the UPF0270 family.</text>
</comment>
<reference evidence="2 3" key="1">
    <citation type="submission" date="2019-07" db="EMBL/GenBank/DDBJ databases">
        <title>Diversity of Bacteria from Kongsfjorden, Arctic.</title>
        <authorList>
            <person name="Yu Y."/>
        </authorList>
    </citation>
    <scope>NUCLEOTIDE SEQUENCE [LARGE SCALE GENOMIC DNA]</scope>
    <source>
        <strain evidence="2 3">SM1923</strain>
    </source>
</reference>
<sequence>MDPRERFIEVPSRMLPAETRRALLETFVTRQGYDTTDVGEGMVGWVAELEGQLSRGKLLIVHDIGTESTEVMTLEQWQSFGRQLADDEEEGD</sequence>
<evidence type="ECO:0000256" key="1">
    <source>
        <dbReference type="ARBA" id="ARBA00006450"/>
    </source>
</evidence>
<accession>A0A558HV12</accession>
<dbReference type="SUPFAM" id="SSF118001">
    <property type="entry name" value="YehU-like"/>
    <property type="match status" value="1"/>
</dbReference>
<dbReference type="InterPro" id="IPR036685">
    <property type="entry name" value="YehU-like_sf"/>
</dbReference>
<keyword evidence="3" id="KW-1185">Reference proteome</keyword>
<comment type="caution">
    <text evidence="2">The sequence shown here is derived from an EMBL/GenBank/DDBJ whole genome shotgun (WGS) entry which is preliminary data.</text>
</comment>
<dbReference type="RefSeq" id="WP_144726775.1">
    <property type="nucleotide sequence ID" value="NZ_CAWOWR010000076.1"/>
</dbReference>
<dbReference type="Proteomes" id="UP000319941">
    <property type="component" value="Unassembled WGS sequence"/>
</dbReference>
<evidence type="ECO:0000313" key="3">
    <source>
        <dbReference type="Proteomes" id="UP000319941"/>
    </source>
</evidence>